<evidence type="ECO:0000256" key="28">
    <source>
        <dbReference type="SAM" id="MobiDB-lite"/>
    </source>
</evidence>
<sequence>MQGLQHLLEVPRPSIAATGVSLCLYYIAYCEDAMERVCLLPQNILSDLVKYALWLLECAHDSGRCNATMFFGLSFQFRVILEEFDLQDGLRKLYNVMSTLPILSTEDYTMNEDEEGSARQIVRHVCVALKKYLEAHLYIKAEQLRRAHLRESGGETPKYRSTIASYKACKSSPEDIQEQINVLLEFMPFRSWWAPVDDLTDLGGIKLLLQVIAFAYEWNYSGRAETVRSVLDVLMICAVMPRVQMLLCERVDLPDETMTVGMNVILGAAEGEIVADPDVQRSALGALVTCICAPTQRANGPIARFCSGSVKKKTPIMRGSEEVIEKLWDCVRSNNGIMVLLGLMSVKTPIIDADSIRALACKVLAGLARSETVRQIISKLPLFSNGQIQSLMRDPILQDKRQEHVRFQKHALELLERVSGNSNPNDNGLEVSLANIHKANVIAQTHIQFNERQLLQLIQQHLLTSGMTETAAVLQREASLPPIKPQPHTPIPSPFLHQRAITPGKVRTPLITDPHINQRSINTQQSMSDIASPSNGPLTANFTAKGGSTTANCITPIRLSLTNNRKTDVKYSTHVPSKSLEKPISYNPVQHQRAKPLLKECHVTLESIITEYLTNQHALCKNPMATCPQFNLFVPHKCPDPKPKNITMGNFVTRFTRGYRLKKLDRHLVHSRFYPVRTFRLGEDDGFFTCCEFLNDKALLVGTHQGCVKMFNIQTGAEENTFQCHDTYISALEASRDSKLLLSSSTWRTPLSALWRIGTLLEMQIAMDNEEQVEFSKLNQDKIIGTKGDVATIYDITTGQPIITLTPTLSNAYSKNRATFCPTDELVLSDGVLWDVNSGKAIHKFDKLNQALSGVFHPNGLEVISNTAVWDLRTFHLLRTVPLLDMCDVKFSSSGEVIYSLALEKDTMDDEIPQETSFKTLDAFDYSSIATIDVKKNIYDLACNNYDTQIATVENQGMFENVQESIVRLYDVGRRRDDEDEGEEEEDDEDLDASDDGSNSHSSDNNDGSNSPSSDNNDVGSLARRANRLLGDLINNINNEDDDEDVAEGNVEENNDEDFLPEQVSDSSDEFSSAFGSDGSEV</sequence>
<keyword evidence="16" id="KW-0067">ATP-binding</keyword>
<evidence type="ECO:0000256" key="15">
    <source>
        <dbReference type="ARBA" id="ARBA00022786"/>
    </source>
</evidence>
<dbReference type="InterPro" id="IPR006594">
    <property type="entry name" value="LisH"/>
</dbReference>
<keyword evidence="8" id="KW-0597">Phosphoprotein</keyword>
<evidence type="ECO:0000256" key="5">
    <source>
        <dbReference type="ARBA" id="ARBA00012513"/>
    </source>
</evidence>
<dbReference type="InterPro" id="IPR036322">
    <property type="entry name" value="WD40_repeat_dom_sf"/>
</dbReference>
<dbReference type="EC" id="2.7.11.1" evidence="5"/>
<dbReference type="PANTHER" id="PTHR13129">
    <property type="entry name" value="VPRBP PROTEIN-RELATED"/>
    <property type="match status" value="1"/>
</dbReference>
<keyword evidence="6" id="KW-0963">Cytoplasm</keyword>
<dbReference type="Gene3D" id="2.130.10.10">
    <property type="entry name" value="YVTN repeat-like/Quinoprotein amine dehydrogenase"/>
    <property type="match status" value="1"/>
</dbReference>
<proteinExistence type="inferred from homology"/>
<dbReference type="SUPFAM" id="SSF50978">
    <property type="entry name" value="WD40 repeat-like"/>
    <property type="match status" value="1"/>
</dbReference>
<evidence type="ECO:0000256" key="20">
    <source>
        <dbReference type="ARBA" id="ARBA00023163"/>
    </source>
</evidence>
<evidence type="ECO:0000256" key="2">
    <source>
        <dbReference type="ARBA" id="ARBA00004300"/>
    </source>
</evidence>
<name>A0A1B6BYB4_9HEMI</name>
<evidence type="ECO:0000256" key="4">
    <source>
        <dbReference type="ARBA" id="ARBA00008845"/>
    </source>
</evidence>
<evidence type="ECO:0000256" key="8">
    <source>
        <dbReference type="ARBA" id="ARBA00022553"/>
    </source>
</evidence>
<dbReference type="GO" id="GO:0016567">
    <property type="term" value="P:protein ubiquitination"/>
    <property type="evidence" value="ECO:0007669"/>
    <property type="project" value="UniProtKB-UniPathway"/>
</dbReference>
<dbReference type="GO" id="GO:0006325">
    <property type="term" value="P:chromatin organization"/>
    <property type="evidence" value="ECO:0007669"/>
    <property type="project" value="UniProtKB-KW"/>
</dbReference>
<feature type="compositionally biased region" description="Low complexity" evidence="28">
    <location>
        <begin position="996"/>
        <end position="1021"/>
    </location>
</feature>
<evidence type="ECO:0000256" key="18">
    <source>
        <dbReference type="ARBA" id="ARBA00022990"/>
    </source>
</evidence>
<dbReference type="EMBL" id="GEDC01031264">
    <property type="protein sequence ID" value="JAS06034.1"/>
    <property type="molecule type" value="Transcribed_RNA"/>
</dbReference>
<evidence type="ECO:0000256" key="25">
    <source>
        <dbReference type="ARBA" id="ARBA00063313"/>
    </source>
</evidence>
<keyword evidence="18" id="KW-0007">Acetylation</keyword>
<evidence type="ECO:0000256" key="6">
    <source>
        <dbReference type="ARBA" id="ARBA00022490"/>
    </source>
</evidence>
<keyword evidence="15" id="KW-0833">Ubl conjugation pathway</keyword>
<evidence type="ECO:0000256" key="10">
    <source>
        <dbReference type="ARBA" id="ARBA00022581"/>
    </source>
</evidence>
<evidence type="ECO:0000256" key="13">
    <source>
        <dbReference type="ARBA" id="ARBA00022741"/>
    </source>
</evidence>
<feature type="compositionally biased region" description="Polar residues" evidence="28">
    <location>
        <begin position="1064"/>
        <end position="1075"/>
    </location>
</feature>
<keyword evidence="9" id="KW-0853">WD repeat</keyword>
<evidence type="ECO:0000256" key="7">
    <source>
        <dbReference type="ARBA" id="ARBA00022527"/>
    </source>
</evidence>
<comment type="subcellular location">
    <subcellularLocation>
        <location evidence="2">Cytoplasm</location>
        <location evidence="2">Cytoskeleton</location>
        <location evidence="2">Microtubule organizing center</location>
        <location evidence="2">Centrosome</location>
    </subcellularLocation>
    <subcellularLocation>
        <location evidence="1">Nucleus</location>
    </subcellularLocation>
</comment>
<keyword evidence="11" id="KW-0808">Transferase</keyword>
<dbReference type="GO" id="GO:0005813">
    <property type="term" value="C:centrosome"/>
    <property type="evidence" value="ECO:0007669"/>
    <property type="project" value="UniProtKB-SubCell"/>
</dbReference>
<dbReference type="InterPro" id="IPR033270">
    <property type="entry name" value="VPRBP/DCAF1"/>
</dbReference>
<dbReference type="PROSITE" id="PS50896">
    <property type="entry name" value="LISH"/>
    <property type="match status" value="1"/>
</dbReference>
<gene>
    <name evidence="29" type="ORF">g.24220</name>
</gene>
<dbReference type="UniPathway" id="UPA00143"/>
<dbReference type="GO" id="GO:0080008">
    <property type="term" value="C:Cul4-RING E3 ubiquitin ligase complex"/>
    <property type="evidence" value="ECO:0007669"/>
    <property type="project" value="TreeGrafter"/>
</dbReference>
<evidence type="ECO:0000256" key="17">
    <source>
        <dbReference type="ARBA" id="ARBA00022853"/>
    </source>
</evidence>
<evidence type="ECO:0000256" key="24">
    <source>
        <dbReference type="ARBA" id="ARBA00048679"/>
    </source>
</evidence>
<dbReference type="SMART" id="SM00667">
    <property type="entry name" value="LisH"/>
    <property type="match status" value="1"/>
</dbReference>
<dbReference type="FunFam" id="2.130.10.10:FF:000055">
    <property type="entry name" value="DDB1 and CUL4-associated factor 1"/>
    <property type="match status" value="1"/>
</dbReference>
<dbReference type="GO" id="GO:0005524">
    <property type="term" value="F:ATP binding"/>
    <property type="evidence" value="ECO:0007669"/>
    <property type="project" value="UniProtKB-KW"/>
</dbReference>
<evidence type="ECO:0000256" key="21">
    <source>
        <dbReference type="ARBA" id="ARBA00023212"/>
    </source>
</evidence>
<dbReference type="GO" id="GO:0004674">
    <property type="term" value="F:protein serine/threonine kinase activity"/>
    <property type="evidence" value="ECO:0007669"/>
    <property type="project" value="UniProtKB-KW"/>
</dbReference>
<keyword evidence="22" id="KW-0539">Nucleus</keyword>
<dbReference type="AlphaFoldDB" id="A0A1B6BYB4"/>
<dbReference type="InterPro" id="IPR015943">
    <property type="entry name" value="WD40/YVTN_repeat-like_dom_sf"/>
</dbReference>
<keyword evidence="19" id="KW-0805">Transcription regulation</keyword>
<evidence type="ECO:0000256" key="11">
    <source>
        <dbReference type="ARBA" id="ARBA00022679"/>
    </source>
</evidence>
<evidence type="ECO:0000256" key="27">
    <source>
        <dbReference type="ARBA" id="ARBA00078221"/>
    </source>
</evidence>
<evidence type="ECO:0000256" key="26">
    <source>
        <dbReference type="ARBA" id="ARBA00071147"/>
    </source>
</evidence>
<keyword evidence="14" id="KW-0418">Kinase</keyword>
<comment type="similarity">
    <text evidence="4">Belongs to the VPRBP/DCAF1 family.</text>
</comment>
<evidence type="ECO:0000256" key="22">
    <source>
        <dbReference type="ARBA" id="ARBA00023242"/>
    </source>
</evidence>
<evidence type="ECO:0000256" key="16">
    <source>
        <dbReference type="ARBA" id="ARBA00022840"/>
    </source>
</evidence>
<feature type="region of interest" description="Disordered" evidence="28">
    <location>
        <begin position="973"/>
        <end position="1024"/>
    </location>
</feature>
<evidence type="ECO:0000256" key="1">
    <source>
        <dbReference type="ARBA" id="ARBA00004123"/>
    </source>
</evidence>
<accession>A0A1B6BYB4</accession>
<evidence type="ECO:0000256" key="14">
    <source>
        <dbReference type="ARBA" id="ARBA00022777"/>
    </source>
</evidence>
<dbReference type="PANTHER" id="PTHR13129:SF4">
    <property type="entry name" value="DDB1- AND CUL4-ASSOCIATED FACTOR 1"/>
    <property type="match status" value="1"/>
</dbReference>
<comment type="catalytic activity">
    <reaction evidence="24">
        <text>L-seryl-[protein] + ATP = O-phospho-L-seryl-[protein] + ADP + H(+)</text>
        <dbReference type="Rhea" id="RHEA:17989"/>
        <dbReference type="Rhea" id="RHEA-COMP:9863"/>
        <dbReference type="Rhea" id="RHEA-COMP:11604"/>
        <dbReference type="ChEBI" id="CHEBI:15378"/>
        <dbReference type="ChEBI" id="CHEBI:29999"/>
        <dbReference type="ChEBI" id="CHEBI:30616"/>
        <dbReference type="ChEBI" id="CHEBI:83421"/>
        <dbReference type="ChEBI" id="CHEBI:456216"/>
        <dbReference type="EC" id="2.7.11.1"/>
    </reaction>
</comment>
<keyword evidence="17" id="KW-0156">Chromatin regulator</keyword>
<organism evidence="29">
    <name type="scientific">Clastoptera arizonana</name>
    <name type="common">Arizona spittle bug</name>
    <dbReference type="NCBI Taxonomy" id="38151"/>
    <lineage>
        <taxon>Eukaryota</taxon>
        <taxon>Metazoa</taxon>
        <taxon>Ecdysozoa</taxon>
        <taxon>Arthropoda</taxon>
        <taxon>Hexapoda</taxon>
        <taxon>Insecta</taxon>
        <taxon>Pterygota</taxon>
        <taxon>Neoptera</taxon>
        <taxon>Paraneoptera</taxon>
        <taxon>Hemiptera</taxon>
        <taxon>Auchenorrhyncha</taxon>
        <taxon>Cercopoidea</taxon>
        <taxon>Clastopteridae</taxon>
        <taxon>Clastoptera</taxon>
    </lineage>
</organism>
<dbReference type="GO" id="GO:0005634">
    <property type="term" value="C:nucleus"/>
    <property type="evidence" value="ECO:0007669"/>
    <property type="project" value="UniProtKB-SubCell"/>
</dbReference>
<keyword evidence="20" id="KW-0804">Transcription</keyword>
<keyword evidence="12" id="KW-0677">Repeat</keyword>
<feature type="region of interest" description="Disordered" evidence="28">
    <location>
        <begin position="1056"/>
        <end position="1082"/>
    </location>
</feature>
<evidence type="ECO:0000256" key="12">
    <source>
        <dbReference type="ARBA" id="ARBA00022737"/>
    </source>
</evidence>
<comment type="pathway">
    <text evidence="3">Protein modification; protein ubiquitination.</text>
</comment>
<comment type="subunit">
    <text evidence="25">Component of the DCX (DDB1-CUL4-X-box) E3 ubiquitin-protein ligase complex, named CUL4A-RBX1-DDB1-DCAF1/VPRBP complex. Interacts with DDB1; the interaction is direct. Also forms a ternary complex with DDA1 and DDB1. Interacts with NF2 (via FERM domain). Component of the EDVP complex, a E3 ligase complex containing DYRK2, EDD/UBR5, DDB1 and DCAF1. Interacts with DYRK2; the interaction is direct. Interacts with RAG1; the interaction is direct. Interacts with LLGL1 and LLGL2. Interacts with histone H3. Interacts with ESR1 and LATS1; probably recruited by LATS1 to promote ESR1 ubiquitination and ubiquitin-mediated proteasomal degradation. Directly interacts with TET1, TET2 and TET3 (via C-terminus). Interacts with CEP78; promoting DCAF1 localization to centrosomes.</text>
</comment>
<reference evidence="29" key="1">
    <citation type="submission" date="2015-12" db="EMBL/GenBank/DDBJ databases">
        <title>De novo transcriptome assembly of four potential Pierce s Disease insect vectors from Arizona vineyards.</title>
        <authorList>
            <person name="Tassone E.E."/>
        </authorList>
    </citation>
    <scope>NUCLEOTIDE SEQUENCE</scope>
</reference>
<evidence type="ECO:0000256" key="3">
    <source>
        <dbReference type="ARBA" id="ARBA00004906"/>
    </source>
</evidence>
<keyword evidence="21" id="KW-0206">Cytoskeleton</keyword>
<keyword evidence="10" id="KW-0945">Host-virus interaction</keyword>
<feature type="compositionally biased region" description="Acidic residues" evidence="28">
    <location>
        <begin position="978"/>
        <end position="995"/>
    </location>
</feature>
<evidence type="ECO:0000313" key="29">
    <source>
        <dbReference type="EMBL" id="JAS06034.1"/>
    </source>
</evidence>
<evidence type="ECO:0000256" key="19">
    <source>
        <dbReference type="ARBA" id="ARBA00023015"/>
    </source>
</evidence>
<keyword evidence="7" id="KW-0723">Serine/threonine-protein kinase</keyword>
<comment type="catalytic activity">
    <reaction evidence="23">
        <text>L-threonyl-[protein] + ATP = O-phospho-L-threonyl-[protein] + ADP + H(+)</text>
        <dbReference type="Rhea" id="RHEA:46608"/>
        <dbReference type="Rhea" id="RHEA-COMP:11060"/>
        <dbReference type="Rhea" id="RHEA-COMP:11605"/>
        <dbReference type="ChEBI" id="CHEBI:15378"/>
        <dbReference type="ChEBI" id="CHEBI:30013"/>
        <dbReference type="ChEBI" id="CHEBI:30616"/>
        <dbReference type="ChEBI" id="CHEBI:61977"/>
        <dbReference type="ChEBI" id="CHEBI:456216"/>
        <dbReference type="EC" id="2.7.11.1"/>
    </reaction>
</comment>
<evidence type="ECO:0000256" key="9">
    <source>
        <dbReference type="ARBA" id="ARBA00022574"/>
    </source>
</evidence>
<evidence type="ECO:0000256" key="23">
    <source>
        <dbReference type="ARBA" id="ARBA00047899"/>
    </source>
</evidence>
<keyword evidence="13" id="KW-0547">Nucleotide-binding</keyword>
<protein>
    <recommendedName>
        <fullName evidence="26">DDB1- and CUL4-associated factor 1</fullName>
        <ecNumber evidence="5">2.7.11.1</ecNumber>
    </recommendedName>
    <alternativeName>
        <fullName evidence="27">Serine/threonine-protein kinase VPRBP</fullName>
    </alternativeName>
</protein>